<dbReference type="Gene3D" id="1.10.472.10">
    <property type="entry name" value="Cyclin-like"/>
    <property type="match status" value="2"/>
</dbReference>
<gene>
    <name evidence="6" type="primary">ABSGL_09878.1 scaffold 11783</name>
</gene>
<dbReference type="CDD" id="cd20546">
    <property type="entry name" value="CYCLIN_SpCG1C_ScCTK2-like_rpt2"/>
    <property type="match status" value="1"/>
</dbReference>
<evidence type="ECO:0000256" key="2">
    <source>
        <dbReference type="ARBA" id="ARBA00023163"/>
    </source>
</evidence>
<dbReference type="STRING" id="4829.A0A168Q9T2"/>
<dbReference type="GO" id="GO:0016538">
    <property type="term" value="F:cyclin-dependent protein serine/threonine kinase regulator activity"/>
    <property type="evidence" value="ECO:0007669"/>
    <property type="project" value="InterPro"/>
</dbReference>
<evidence type="ECO:0000256" key="3">
    <source>
        <dbReference type="RuleBase" id="RU000383"/>
    </source>
</evidence>
<sequence length="294" mass="32820">MEQWFFTREELHLAPTIVNHGASVSQEQSKRAQGCSYIQTVGCRLKLPQITVATAMVYFHRFYIRCSFKDHNMNHVAGACIYLACKVEESSRKANDVTSACLTILYSRSNSNEDRQQLYTSWRSAILWYERFLLETLCFDMTVEHPQQLVLEFATELDAPENVTLAAYGFANDSLRLPLCLIFDPQMIAAACMLLAFKAEDEVIPTGTDTIWGRTLEQEPGLLAEIVGDIACLYTDQNSIQSGSESSSSSSVSPVTSNNHSPTSHRRNGIAQSTLRNGYTNGHSHHEVSQPSPP</sequence>
<dbReference type="Proteomes" id="UP000078561">
    <property type="component" value="Unassembled WGS sequence"/>
</dbReference>
<dbReference type="AlphaFoldDB" id="A0A168Q9T2"/>
<organism evidence="6">
    <name type="scientific">Absidia glauca</name>
    <name type="common">Pin mould</name>
    <dbReference type="NCBI Taxonomy" id="4829"/>
    <lineage>
        <taxon>Eukaryota</taxon>
        <taxon>Fungi</taxon>
        <taxon>Fungi incertae sedis</taxon>
        <taxon>Mucoromycota</taxon>
        <taxon>Mucoromycotina</taxon>
        <taxon>Mucoromycetes</taxon>
        <taxon>Mucorales</taxon>
        <taxon>Cunninghamellaceae</taxon>
        <taxon>Absidia</taxon>
    </lineage>
</organism>
<dbReference type="PIRSF" id="PIRSF036580">
    <property type="entry name" value="Cyclin_L"/>
    <property type="match status" value="1"/>
</dbReference>
<dbReference type="EMBL" id="LT554349">
    <property type="protein sequence ID" value="SAM04018.1"/>
    <property type="molecule type" value="Genomic_DNA"/>
</dbReference>
<dbReference type="OrthoDB" id="25002at2759"/>
<feature type="region of interest" description="Disordered" evidence="4">
    <location>
        <begin position="242"/>
        <end position="294"/>
    </location>
</feature>
<reference evidence="6" key="1">
    <citation type="submission" date="2016-04" db="EMBL/GenBank/DDBJ databases">
        <authorList>
            <person name="Evans L.H."/>
            <person name="Alamgir A."/>
            <person name="Owens N."/>
            <person name="Weber N.D."/>
            <person name="Virtaneva K."/>
            <person name="Barbian K."/>
            <person name="Babar A."/>
            <person name="Rosenke K."/>
        </authorList>
    </citation>
    <scope>NUCLEOTIDE SEQUENCE [LARGE SCALE GENOMIC DNA]</scope>
    <source>
        <strain evidence="6">CBS 101.48</strain>
    </source>
</reference>
<evidence type="ECO:0000256" key="1">
    <source>
        <dbReference type="ARBA" id="ARBA00023015"/>
    </source>
</evidence>
<protein>
    <recommendedName>
        <fullName evidence="5">Cyclin-like domain-containing protein</fullName>
    </recommendedName>
</protein>
<dbReference type="InterPro" id="IPR043198">
    <property type="entry name" value="Cyclin/Ssn8"/>
</dbReference>
<dbReference type="InterPro" id="IPR006671">
    <property type="entry name" value="Cyclin_N"/>
</dbReference>
<keyword evidence="2" id="KW-0804">Transcription</keyword>
<feature type="domain" description="Cyclin-like" evidence="5">
    <location>
        <begin position="36"/>
        <end position="135"/>
    </location>
</feature>
<accession>A0A168Q9T2</accession>
<name>A0A168Q9T2_ABSGL</name>
<keyword evidence="3" id="KW-0195">Cyclin</keyword>
<evidence type="ECO:0000256" key="4">
    <source>
        <dbReference type="SAM" id="MobiDB-lite"/>
    </source>
</evidence>
<dbReference type="GO" id="GO:0006357">
    <property type="term" value="P:regulation of transcription by RNA polymerase II"/>
    <property type="evidence" value="ECO:0007669"/>
    <property type="project" value="InterPro"/>
</dbReference>
<keyword evidence="7" id="KW-1185">Reference proteome</keyword>
<dbReference type="InParanoid" id="A0A168Q9T2"/>
<evidence type="ECO:0000313" key="7">
    <source>
        <dbReference type="Proteomes" id="UP000078561"/>
    </source>
</evidence>
<dbReference type="InterPro" id="IPR036915">
    <property type="entry name" value="Cyclin-like_sf"/>
</dbReference>
<evidence type="ECO:0000259" key="5">
    <source>
        <dbReference type="SMART" id="SM00385"/>
    </source>
</evidence>
<comment type="similarity">
    <text evidence="3">Belongs to the cyclin family.</text>
</comment>
<dbReference type="SMART" id="SM00385">
    <property type="entry name" value="CYCLIN"/>
    <property type="match status" value="2"/>
</dbReference>
<dbReference type="Pfam" id="PF00134">
    <property type="entry name" value="Cyclin_N"/>
    <property type="match status" value="1"/>
</dbReference>
<dbReference type="SUPFAM" id="SSF47954">
    <property type="entry name" value="Cyclin-like"/>
    <property type="match status" value="2"/>
</dbReference>
<feature type="compositionally biased region" description="Low complexity" evidence="4">
    <location>
        <begin position="242"/>
        <end position="261"/>
    </location>
</feature>
<dbReference type="InterPro" id="IPR000812">
    <property type="entry name" value="TFIIB"/>
</dbReference>
<dbReference type="InterPro" id="IPR013763">
    <property type="entry name" value="Cyclin-like_dom"/>
</dbReference>
<feature type="compositionally biased region" description="Polar residues" evidence="4">
    <location>
        <begin position="270"/>
        <end position="282"/>
    </location>
</feature>
<dbReference type="PANTHER" id="PTHR10026">
    <property type="entry name" value="CYCLIN"/>
    <property type="match status" value="1"/>
</dbReference>
<keyword evidence="1" id="KW-0805">Transcription regulation</keyword>
<dbReference type="OMA" id="WIASNIE"/>
<dbReference type="GO" id="GO:0070897">
    <property type="term" value="P:transcription preinitiation complex assembly"/>
    <property type="evidence" value="ECO:0007669"/>
    <property type="project" value="InterPro"/>
</dbReference>
<proteinExistence type="inferred from homology"/>
<dbReference type="PRINTS" id="PR00685">
    <property type="entry name" value="TIFACTORIIB"/>
</dbReference>
<evidence type="ECO:0000313" key="6">
    <source>
        <dbReference type="EMBL" id="SAM04018.1"/>
    </source>
</evidence>
<feature type="domain" description="Cyclin-like" evidence="5">
    <location>
        <begin position="148"/>
        <end position="232"/>
    </location>
</feature>